<organism evidence="1 2">
    <name type="scientific">Agrobacterium tumefaciens</name>
    <dbReference type="NCBI Taxonomy" id="358"/>
    <lineage>
        <taxon>Bacteria</taxon>
        <taxon>Pseudomonadati</taxon>
        <taxon>Pseudomonadota</taxon>
        <taxon>Alphaproteobacteria</taxon>
        <taxon>Hyphomicrobiales</taxon>
        <taxon>Rhizobiaceae</taxon>
        <taxon>Rhizobium/Agrobacterium group</taxon>
        <taxon>Agrobacterium</taxon>
        <taxon>Agrobacterium tumefaciens complex</taxon>
    </lineage>
</organism>
<sequence>MVTAANLRKRLDAITAAIRPANSLAAKLECLSVHEREIFDTWKADCALWHAQFQEPDAAYEALLEGNSPPSLYYLVRTKLFGPDLILNTADAESEWRNKCYL</sequence>
<name>A0AAE6BP42_AGRTU</name>
<proteinExistence type="predicted"/>
<accession>A0AAE6BP42</accession>
<dbReference type="Proteomes" id="UP000298646">
    <property type="component" value="Chromosome circular"/>
</dbReference>
<evidence type="ECO:0000313" key="1">
    <source>
        <dbReference type="EMBL" id="QCM01109.1"/>
    </source>
</evidence>
<dbReference type="RefSeq" id="WP_137085663.1">
    <property type="nucleotide sequence ID" value="NZ_CP039907.1"/>
</dbReference>
<evidence type="ECO:0000313" key="2">
    <source>
        <dbReference type="Proteomes" id="UP000298646"/>
    </source>
</evidence>
<dbReference type="AlphaFoldDB" id="A0AAE6BP42"/>
<reference evidence="1 2" key="1">
    <citation type="submission" date="2019-04" db="EMBL/GenBank/DDBJ databases">
        <title>Complete genome sequence of Agrobacterium tumefaciens CFBP6624.</title>
        <authorList>
            <person name="Haryono M."/>
            <person name="Lin Y.-C."/>
            <person name="Lai E.-M."/>
            <person name="Kuo C.-H."/>
        </authorList>
    </citation>
    <scope>NUCLEOTIDE SEQUENCE [LARGE SCALE GENOMIC DNA]</scope>
    <source>
        <strain evidence="1 2">CFBP6624</strain>
    </source>
</reference>
<protein>
    <submittedName>
        <fullName evidence="1">Uncharacterized protein</fullName>
    </submittedName>
</protein>
<dbReference type="EMBL" id="CP039907">
    <property type="protein sequence ID" value="QCM01109.1"/>
    <property type="molecule type" value="Genomic_DNA"/>
</dbReference>
<gene>
    <name evidence="1" type="ORF">CFBP6624_13840</name>
</gene>